<dbReference type="InterPro" id="IPR003598">
    <property type="entry name" value="Ig_sub2"/>
</dbReference>
<evidence type="ECO:0000256" key="1">
    <source>
        <dbReference type="SAM" id="MobiDB-lite"/>
    </source>
</evidence>
<gene>
    <name evidence="3" type="ORF">SK128_000618</name>
</gene>
<proteinExistence type="predicted"/>
<evidence type="ECO:0000313" key="3">
    <source>
        <dbReference type="EMBL" id="KAK7087010.1"/>
    </source>
</evidence>
<sequence>MKKQIAHNKVINSVNLTVTTPDEGTNSNSSNVQQRELGQTSTIHGVKPQSTGVMPLVLSFKQTQGDKEAAHNPSEGPYFVVPPTTEVTIRAGQAATLTCIVKQLGDRQVSWIRVRDLHVLSSGQVAFSSDSRVSVAHQDDSWIMTIKYTQPRDAGQYACQVNTQPRMTTTYNLTVIEARAHIQGKETLYVQSGSTVTLECIIKEELVIPGLVLWYQDDRLVDRESNRVTVDTKVENITTSTLTVGAAAFRDSGNYSCWPSAGRPDSVIVHVIK</sequence>
<name>A0AAN9AHJ9_HALRR</name>
<dbReference type="GO" id="GO:0050808">
    <property type="term" value="P:synapse organization"/>
    <property type="evidence" value="ECO:0007669"/>
    <property type="project" value="TreeGrafter"/>
</dbReference>
<dbReference type="GO" id="GO:0032589">
    <property type="term" value="C:neuron projection membrane"/>
    <property type="evidence" value="ECO:0007669"/>
    <property type="project" value="TreeGrafter"/>
</dbReference>
<dbReference type="InterPro" id="IPR013098">
    <property type="entry name" value="Ig_I-set"/>
</dbReference>
<feature type="domain" description="Ig-like" evidence="2">
    <location>
        <begin position="77"/>
        <end position="174"/>
    </location>
</feature>
<dbReference type="AlphaFoldDB" id="A0AAN9AHJ9"/>
<dbReference type="InterPro" id="IPR037448">
    <property type="entry name" value="Zig-8"/>
</dbReference>
<dbReference type="EMBL" id="JAXCGZ010000022">
    <property type="protein sequence ID" value="KAK7087010.1"/>
    <property type="molecule type" value="Genomic_DNA"/>
</dbReference>
<protein>
    <recommendedName>
        <fullName evidence="2">Ig-like domain-containing protein</fullName>
    </recommendedName>
</protein>
<evidence type="ECO:0000259" key="2">
    <source>
        <dbReference type="PROSITE" id="PS50835"/>
    </source>
</evidence>
<dbReference type="Gene3D" id="2.60.40.10">
    <property type="entry name" value="Immunoglobulins"/>
    <property type="match status" value="2"/>
</dbReference>
<dbReference type="InterPro" id="IPR036179">
    <property type="entry name" value="Ig-like_dom_sf"/>
</dbReference>
<dbReference type="Pfam" id="PF13927">
    <property type="entry name" value="Ig_3"/>
    <property type="match status" value="1"/>
</dbReference>
<dbReference type="SMART" id="SM00408">
    <property type="entry name" value="IGc2"/>
    <property type="match status" value="2"/>
</dbReference>
<dbReference type="SMART" id="SM00409">
    <property type="entry name" value="IG"/>
    <property type="match status" value="2"/>
</dbReference>
<feature type="non-terminal residue" evidence="3">
    <location>
        <position position="273"/>
    </location>
</feature>
<feature type="domain" description="Ig-like" evidence="2">
    <location>
        <begin position="190"/>
        <end position="257"/>
    </location>
</feature>
<dbReference type="SUPFAM" id="SSF48726">
    <property type="entry name" value="Immunoglobulin"/>
    <property type="match status" value="2"/>
</dbReference>
<dbReference type="PROSITE" id="PS50835">
    <property type="entry name" value="IG_LIKE"/>
    <property type="match status" value="2"/>
</dbReference>
<dbReference type="InterPro" id="IPR003599">
    <property type="entry name" value="Ig_sub"/>
</dbReference>
<dbReference type="PANTHER" id="PTHR23279">
    <property type="entry name" value="DEFECTIVE PROBOSCIS EXTENSION RESPONSE DPR -RELATED"/>
    <property type="match status" value="1"/>
</dbReference>
<dbReference type="InterPro" id="IPR007110">
    <property type="entry name" value="Ig-like_dom"/>
</dbReference>
<accession>A0AAN9AHJ9</accession>
<dbReference type="Proteomes" id="UP001381693">
    <property type="component" value="Unassembled WGS sequence"/>
</dbReference>
<dbReference type="Pfam" id="PF07679">
    <property type="entry name" value="I-set"/>
    <property type="match status" value="1"/>
</dbReference>
<keyword evidence="4" id="KW-1185">Reference proteome</keyword>
<feature type="region of interest" description="Disordered" evidence="1">
    <location>
        <begin position="16"/>
        <end position="37"/>
    </location>
</feature>
<dbReference type="PANTHER" id="PTHR23279:SF36">
    <property type="entry name" value="DEFECTIVE PROBOSCIS EXTENSION RESPONSE 9, ISOFORM A"/>
    <property type="match status" value="1"/>
</dbReference>
<comment type="caution">
    <text evidence="3">The sequence shown here is derived from an EMBL/GenBank/DDBJ whole genome shotgun (WGS) entry which is preliminary data.</text>
</comment>
<organism evidence="3 4">
    <name type="scientific">Halocaridina rubra</name>
    <name type="common">Hawaiian red shrimp</name>
    <dbReference type="NCBI Taxonomy" id="373956"/>
    <lineage>
        <taxon>Eukaryota</taxon>
        <taxon>Metazoa</taxon>
        <taxon>Ecdysozoa</taxon>
        <taxon>Arthropoda</taxon>
        <taxon>Crustacea</taxon>
        <taxon>Multicrustacea</taxon>
        <taxon>Malacostraca</taxon>
        <taxon>Eumalacostraca</taxon>
        <taxon>Eucarida</taxon>
        <taxon>Decapoda</taxon>
        <taxon>Pleocyemata</taxon>
        <taxon>Caridea</taxon>
        <taxon>Atyoidea</taxon>
        <taxon>Atyidae</taxon>
        <taxon>Halocaridina</taxon>
    </lineage>
</organism>
<evidence type="ECO:0000313" key="4">
    <source>
        <dbReference type="Proteomes" id="UP001381693"/>
    </source>
</evidence>
<dbReference type="InterPro" id="IPR013783">
    <property type="entry name" value="Ig-like_fold"/>
</dbReference>
<reference evidence="3 4" key="1">
    <citation type="submission" date="2023-11" db="EMBL/GenBank/DDBJ databases">
        <title>Halocaridina rubra genome assembly.</title>
        <authorList>
            <person name="Smith C."/>
        </authorList>
    </citation>
    <scope>NUCLEOTIDE SEQUENCE [LARGE SCALE GENOMIC DNA]</scope>
    <source>
        <strain evidence="3">EP-1</strain>
        <tissue evidence="3">Whole</tissue>
    </source>
</reference>